<sequence>MESNHPHEIGEVGWSREDITESIEDFYSLYKSCPNSQNEGGMGAPHQFLFWFLLRHLEPDHIIESGVWKGYGSWFIEKACPDAQIHCIDPNLERVEYRPDNSTYYNSDFSEIDWGNLPEDETLLFFDDHQNAPPRLRQARRWGFRYIVFEDNYPPGQGDCYSLKNALEGGFPETRDLKTTLGHVLTASSIRNLFQKFRKLFEQRTKFSADFVRNELSVYKELPPVFAPDTTRWGEPWDRYASPEPLLREPTRDCHLPFQRDIRRYTWMCYAEIDYSTDTSS</sequence>
<dbReference type="Gene3D" id="3.40.50.150">
    <property type="entry name" value="Vaccinia Virus protein VP39"/>
    <property type="match status" value="1"/>
</dbReference>
<dbReference type="PANTHER" id="PTHR36362:SF1">
    <property type="entry name" value="DNA-DIRECTED RNA POLYMERASE SUBUNIT BETA"/>
    <property type="match status" value="1"/>
</dbReference>
<dbReference type="Proteomes" id="UP001155110">
    <property type="component" value="Unassembled WGS sequence"/>
</dbReference>
<dbReference type="PANTHER" id="PTHR36362">
    <property type="entry name" value="DNA-DIRECTED RNA POLYMERASE SUBUNIT BETA"/>
    <property type="match status" value="1"/>
</dbReference>
<dbReference type="EMBL" id="JANTZM010000012">
    <property type="protein sequence ID" value="MCS4158442.1"/>
    <property type="molecule type" value="Genomic_DNA"/>
</dbReference>
<dbReference type="InterPro" id="IPR029063">
    <property type="entry name" value="SAM-dependent_MTases_sf"/>
</dbReference>
<accession>A0AAW5PAU7</accession>
<dbReference type="RefSeq" id="WP_259258467.1">
    <property type="nucleotide sequence ID" value="NZ_JANTZM010000012.1"/>
</dbReference>
<reference evidence="1" key="1">
    <citation type="submission" date="2022-08" db="EMBL/GenBank/DDBJ databases">
        <title>Genomic Encyclopedia of Type Strains, Phase V (KMG-V): Genome sequencing to study the core and pangenomes of soil and plant-associated prokaryotes.</title>
        <authorList>
            <person name="Whitman W."/>
        </authorList>
    </citation>
    <scope>NUCLEOTIDE SEQUENCE</scope>
    <source>
        <strain evidence="1">SP3002</strain>
    </source>
</reference>
<comment type="caution">
    <text evidence="1">The sequence shown here is derived from an EMBL/GenBank/DDBJ whole genome shotgun (WGS) entry which is preliminary data.</text>
</comment>
<gene>
    <name evidence="1" type="ORF">GGP99_002414</name>
</gene>
<dbReference type="GO" id="GO:0012505">
    <property type="term" value="C:endomembrane system"/>
    <property type="evidence" value="ECO:0007669"/>
    <property type="project" value="TreeGrafter"/>
</dbReference>
<organism evidence="1 2">
    <name type="scientific">Salinibacter ruber</name>
    <dbReference type="NCBI Taxonomy" id="146919"/>
    <lineage>
        <taxon>Bacteria</taxon>
        <taxon>Pseudomonadati</taxon>
        <taxon>Rhodothermota</taxon>
        <taxon>Rhodothermia</taxon>
        <taxon>Rhodothermales</taxon>
        <taxon>Salinibacteraceae</taxon>
        <taxon>Salinibacter</taxon>
    </lineage>
</organism>
<evidence type="ECO:0000313" key="2">
    <source>
        <dbReference type="Proteomes" id="UP001155110"/>
    </source>
</evidence>
<evidence type="ECO:0000313" key="1">
    <source>
        <dbReference type="EMBL" id="MCS4158442.1"/>
    </source>
</evidence>
<dbReference type="AlphaFoldDB" id="A0AAW5PAU7"/>
<dbReference type="SUPFAM" id="SSF53335">
    <property type="entry name" value="S-adenosyl-L-methionine-dependent methyltransferases"/>
    <property type="match status" value="1"/>
</dbReference>
<evidence type="ECO:0008006" key="3">
    <source>
        <dbReference type="Google" id="ProtNLM"/>
    </source>
</evidence>
<protein>
    <recommendedName>
        <fullName evidence="3">Class I SAM-dependent methyltransferase</fullName>
    </recommendedName>
</protein>
<proteinExistence type="predicted"/>
<name>A0AAW5PAU7_9BACT</name>